<sequence>MLMEPLPSTNKVFFVVLQQEEELIVRESKSFLNSVNDGNDMDKENIQNSAPSTQLINVISNMASYQDTKPNIITLSIIWSLMKRKTHKQLRRSTNM</sequence>
<accession>A0A371F1Y3</accession>
<organism evidence="1 2">
    <name type="scientific">Mucuna pruriens</name>
    <name type="common">Velvet bean</name>
    <name type="synonym">Dolichos pruriens</name>
    <dbReference type="NCBI Taxonomy" id="157652"/>
    <lineage>
        <taxon>Eukaryota</taxon>
        <taxon>Viridiplantae</taxon>
        <taxon>Streptophyta</taxon>
        <taxon>Embryophyta</taxon>
        <taxon>Tracheophyta</taxon>
        <taxon>Spermatophyta</taxon>
        <taxon>Magnoliopsida</taxon>
        <taxon>eudicotyledons</taxon>
        <taxon>Gunneridae</taxon>
        <taxon>Pentapetalae</taxon>
        <taxon>rosids</taxon>
        <taxon>fabids</taxon>
        <taxon>Fabales</taxon>
        <taxon>Fabaceae</taxon>
        <taxon>Papilionoideae</taxon>
        <taxon>50 kb inversion clade</taxon>
        <taxon>NPAAA clade</taxon>
        <taxon>indigoferoid/millettioid clade</taxon>
        <taxon>Phaseoleae</taxon>
        <taxon>Mucuna</taxon>
    </lineage>
</organism>
<proteinExistence type="predicted"/>
<gene>
    <name evidence="1" type="ORF">CR513_48249</name>
</gene>
<evidence type="ECO:0000313" key="1">
    <source>
        <dbReference type="EMBL" id="RDX72292.1"/>
    </source>
</evidence>
<dbReference type="EMBL" id="QJKJ01010971">
    <property type="protein sequence ID" value="RDX72292.1"/>
    <property type="molecule type" value="Genomic_DNA"/>
</dbReference>
<name>A0A371F1Y3_MUCPR</name>
<evidence type="ECO:0000313" key="2">
    <source>
        <dbReference type="Proteomes" id="UP000257109"/>
    </source>
</evidence>
<keyword evidence="2" id="KW-1185">Reference proteome</keyword>
<reference evidence="1" key="1">
    <citation type="submission" date="2018-05" db="EMBL/GenBank/DDBJ databases">
        <title>Draft genome of Mucuna pruriens seed.</title>
        <authorList>
            <person name="Nnadi N.E."/>
            <person name="Vos R."/>
            <person name="Hasami M.H."/>
            <person name="Devisetty U.K."/>
            <person name="Aguiy J.C."/>
        </authorList>
    </citation>
    <scope>NUCLEOTIDE SEQUENCE [LARGE SCALE GENOMIC DNA]</scope>
    <source>
        <strain evidence="1">JCA_2017</strain>
    </source>
</reference>
<dbReference type="Proteomes" id="UP000257109">
    <property type="component" value="Unassembled WGS sequence"/>
</dbReference>
<protein>
    <submittedName>
        <fullName evidence="1">Uncharacterized protein</fullName>
    </submittedName>
</protein>
<comment type="caution">
    <text evidence="1">The sequence shown here is derived from an EMBL/GenBank/DDBJ whole genome shotgun (WGS) entry which is preliminary data.</text>
</comment>
<dbReference type="AlphaFoldDB" id="A0A371F1Y3"/>
<feature type="non-terminal residue" evidence="1">
    <location>
        <position position="1"/>
    </location>
</feature>